<dbReference type="AlphaFoldDB" id="A0A9X5GRL6"/>
<feature type="region of interest" description="Disordered" evidence="1">
    <location>
        <begin position="282"/>
        <end position="301"/>
    </location>
</feature>
<protein>
    <submittedName>
        <fullName evidence="2">Uncharacterized protein</fullName>
    </submittedName>
</protein>
<name>A0A9X5GRL6_9FIRM</name>
<gene>
    <name evidence="2" type="ORF">D5281_06085</name>
</gene>
<accession>A0A9X5GRL6</accession>
<evidence type="ECO:0000256" key="1">
    <source>
        <dbReference type="SAM" id="MobiDB-lite"/>
    </source>
</evidence>
<keyword evidence="3" id="KW-1185">Reference proteome</keyword>
<evidence type="ECO:0000313" key="3">
    <source>
        <dbReference type="Proteomes" id="UP001154420"/>
    </source>
</evidence>
<evidence type="ECO:0000313" key="2">
    <source>
        <dbReference type="EMBL" id="NBJ92170.1"/>
    </source>
</evidence>
<comment type="caution">
    <text evidence="2">The sequence shown here is derived from an EMBL/GenBank/DDBJ whole genome shotgun (WGS) entry which is preliminary data.</text>
</comment>
<organism evidence="2 3">
    <name type="scientific">Parablautia muri</name>
    <dbReference type="NCBI Taxonomy" id="2320879"/>
    <lineage>
        <taxon>Bacteria</taxon>
        <taxon>Bacillati</taxon>
        <taxon>Bacillota</taxon>
        <taxon>Clostridia</taxon>
        <taxon>Lachnospirales</taxon>
        <taxon>Lachnospiraceae</taxon>
        <taxon>Parablautia</taxon>
    </lineage>
</organism>
<dbReference type="OrthoDB" id="9773130at2"/>
<sequence>MEKNMSIRILQLKNNFLRDDINPNKEPLGPYCVIGYFDAFAISKEEAVDERNFNSWKCLGKLTSELAGNVNCRMLICFTEDSEKDRKFWEAQEEALFFITMIRLKKENICFKEQEKIKKKLDEAEKSISYWSYDHSEIIVVTKTKKYSDGIRKVMELREVCSALKMYTVFAMKEDILASYEKIENAIEDEKVSIRLHCMVKDYQKAGIFKKKLEDGLSQRNGRKIKIRKFETFGGYDWLMEVDQISIYSILEHYKMKRLLTHANEIYNEAFFNVESEILTQEEDDDAGVDSNSEEGTDNDI</sequence>
<dbReference type="EMBL" id="QZDT01000006">
    <property type="protein sequence ID" value="NBJ92170.1"/>
    <property type="molecule type" value="Genomic_DNA"/>
</dbReference>
<dbReference type="Proteomes" id="UP001154420">
    <property type="component" value="Unassembled WGS sequence"/>
</dbReference>
<dbReference type="RefSeq" id="WP_160559241.1">
    <property type="nucleotide sequence ID" value="NZ_QZDT01000006.1"/>
</dbReference>
<reference evidence="2" key="1">
    <citation type="submission" date="2018-09" db="EMBL/GenBank/DDBJ databases">
        <title>Murine metabolic-syndrome-specific gut microbial biobank.</title>
        <authorList>
            <person name="Liu C."/>
        </authorList>
    </citation>
    <scope>NUCLEOTIDE SEQUENCE</scope>
    <source>
        <strain evidence="2">D42-62</strain>
    </source>
</reference>
<proteinExistence type="predicted"/>